<accession>A0A0A2GYH8</accession>
<sequence>MKKLIMAFLVLATISMSAQRGPRGGEDRRGKDLTVEQMATLKTKKMTLALALDDNQSKKVYNVLLAQAKDRKQAMEARKAQTEKPELTKEQKFAKSNERLDKQIAMQQEMQSILSEDQFKQFKKMSAKRKGEGRRGGKRGRGQRGK</sequence>
<evidence type="ECO:0008006" key="5">
    <source>
        <dbReference type="Google" id="ProtNLM"/>
    </source>
</evidence>
<evidence type="ECO:0000313" key="3">
    <source>
        <dbReference type="EMBL" id="KGO07356.1"/>
    </source>
</evidence>
<feature type="region of interest" description="Disordered" evidence="1">
    <location>
        <begin position="115"/>
        <end position="146"/>
    </location>
</feature>
<dbReference type="EMBL" id="JSAQ01000001">
    <property type="protein sequence ID" value="KGO07356.1"/>
    <property type="molecule type" value="Genomic_DNA"/>
</dbReference>
<dbReference type="AlphaFoldDB" id="A0A0A2GYH8"/>
<feature type="chain" id="PRO_5001987932" description="DUF4890 domain-containing protein" evidence="2">
    <location>
        <begin position="19"/>
        <end position="146"/>
    </location>
</feature>
<name>A0A0A2GYH8_9FLAO</name>
<dbReference type="RefSeq" id="WP_035327333.1">
    <property type="nucleotide sequence ID" value="NZ_CP015125.1"/>
</dbReference>
<comment type="caution">
    <text evidence="3">The sequence shown here is derived from an EMBL/GenBank/DDBJ whole genome shotgun (WGS) entry which is preliminary data.</text>
</comment>
<keyword evidence="4" id="KW-1185">Reference proteome</keyword>
<gene>
    <name evidence="3" type="ORF">NV36_11270</name>
</gene>
<feature type="compositionally biased region" description="Basic residues" evidence="1">
    <location>
        <begin position="136"/>
        <end position="146"/>
    </location>
</feature>
<dbReference type="Proteomes" id="UP000030140">
    <property type="component" value="Unassembled WGS sequence"/>
</dbReference>
<evidence type="ECO:0000256" key="2">
    <source>
        <dbReference type="SAM" id="SignalP"/>
    </source>
</evidence>
<evidence type="ECO:0000313" key="4">
    <source>
        <dbReference type="Proteomes" id="UP000030140"/>
    </source>
</evidence>
<keyword evidence="2" id="KW-0732">Signal</keyword>
<evidence type="ECO:0000256" key="1">
    <source>
        <dbReference type="SAM" id="MobiDB-lite"/>
    </source>
</evidence>
<feature type="signal peptide" evidence="2">
    <location>
        <begin position="1"/>
        <end position="18"/>
    </location>
</feature>
<protein>
    <recommendedName>
        <fullName evidence="5">DUF4890 domain-containing protein</fullName>
    </recommendedName>
</protein>
<proteinExistence type="predicted"/>
<dbReference type="OrthoDB" id="956918at2"/>
<reference evidence="3 4" key="1">
    <citation type="submission" date="2014-10" db="EMBL/GenBank/DDBJ databases">
        <title>Draft genome sequence of the proteorhodopsin-containing marine bacterium Dokdonia donghaensis.</title>
        <authorList>
            <person name="Gomez-Consarnau L."/>
            <person name="Gonzalez J.M."/>
            <person name="Riedel T."/>
            <person name="Jaenicke S."/>
            <person name="Wagner-Doebler I."/>
            <person name="Fuhrman J.A."/>
        </authorList>
    </citation>
    <scope>NUCLEOTIDE SEQUENCE [LARGE SCALE GENOMIC DNA]</scope>
    <source>
        <strain evidence="3 4">DSW-1</strain>
    </source>
</reference>
<organism evidence="3 4">
    <name type="scientific">Dokdonia donghaensis DSW-1</name>
    <dbReference type="NCBI Taxonomy" id="1300343"/>
    <lineage>
        <taxon>Bacteria</taxon>
        <taxon>Pseudomonadati</taxon>
        <taxon>Bacteroidota</taxon>
        <taxon>Flavobacteriia</taxon>
        <taxon>Flavobacteriales</taxon>
        <taxon>Flavobacteriaceae</taxon>
        <taxon>Dokdonia</taxon>
    </lineage>
</organism>